<gene>
    <name evidence="1" type="ORF">I7I51_08652</name>
</gene>
<evidence type="ECO:0000313" key="1">
    <source>
        <dbReference type="EMBL" id="QSS59219.1"/>
    </source>
</evidence>
<dbReference type="VEuPathDB" id="FungiDB:I7I51_08652"/>
<evidence type="ECO:0000313" key="2">
    <source>
        <dbReference type="Proteomes" id="UP000663671"/>
    </source>
</evidence>
<dbReference type="AlphaFoldDB" id="A0A8A1LZC2"/>
<protein>
    <submittedName>
        <fullName evidence="1">Uncharacterized protein</fullName>
    </submittedName>
</protein>
<dbReference type="OrthoDB" id="10284366at2759"/>
<proteinExistence type="predicted"/>
<organism evidence="1 2">
    <name type="scientific">Ajellomyces capsulatus</name>
    <name type="common">Darling's disease fungus</name>
    <name type="synonym">Histoplasma capsulatum</name>
    <dbReference type="NCBI Taxonomy" id="5037"/>
    <lineage>
        <taxon>Eukaryota</taxon>
        <taxon>Fungi</taxon>
        <taxon>Dikarya</taxon>
        <taxon>Ascomycota</taxon>
        <taxon>Pezizomycotina</taxon>
        <taxon>Eurotiomycetes</taxon>
        <taxon>Eurotiomycetidae</taxon>
        <taxon>Onygenales</taxon>
        <taxon>Ajellomycetaceae</taxon>
        <taxon>Histoplasma</taxon>
    </lineage>
</organism>
<name>A0A8A1LZC2_AJECA</name>
<reference evidence="1" key="1">
    <citation type="submission" date="2021-01" db="EMBL/GenBank/DDBJ databases">
        <title>Chromosome-level genome assembly of a human fungal pathogen reveals clustering of transcriptionally co-regulated genes.</title>
        <authorList>
            <person name="Voorhies M."/>
            <person name="Cohen S."/>
            <person name="Shea T.P."/>
            <person name="Petrus S."/>
            <person name="Munoz J.F."/>
            <person name="Poplawski S."/>
            <person name="Goldman W.E."/>
            <person name="Michael T."/>
            <person name="Cuomo C.A."/>
            <person name="Sil A."/>
            <person name="Beyhan S."/>
        </authorList>
    </citation>
    <scope>NUCLEOTIDE SEQUENCE</scope>
    <source>
        <strain evidence="1">WU24</strain>
    </source>
</reference>
<sequence>MLRVIANPTALAADLKKLVQTRFPLAEPWFFRRANQLVLSRGKSRHDIFYMCATAIGHHPGPCGVFDGKIIWVERVYHDTWGESNGRNVYENGKEYVGWLHCWP</sequence>
<accession>A0A8A1LZC2</accession>
<dbReference type="EMBL" id="CP069109">
    <property type="protein sequence ID" value="QSS59219.1"/>
    <property type="molecule type" value="Genomic_DNA"/>
</dbReference>
<dbReference type="Proteomes" id="UP000663671">
    <property type="component" value="Chromosome 2"/>
</dbReference>